<dbReference type="CDD" id="cd09452">
    <property type="entry name" value="LIM1_Enigma"/>
    <property type="match status" value="1"/>
</dbReference>
<keyword evidence="2" id="KW-0963">Cytoplasm</keyword>
<dbReference type="GO" id="GO:0030018">
    <property type="term" value="C:Z disc"/>
    <property type="evidence" value="ECO:0007669"/>
    <property type="project" value="TreeGrafter"/>
</dbReference>
<sequence>MLDQAGHPPLPSALRWWISGQEDSLFVLAHGCGFNPVESRLCTAAAACGKGSSANVSSPARIRQEQSRGFAWPHKVQNLDKHALWLMSPPASLPNDSSKKQLIEDTKDWQPRTGTTQSRSFRILAQLTGTELMQDPDEEHVRKASQVSGLEPSVVAALKVEPDHGSAAPGPASRPPWAVDPSFAERYAPDKTSTVLSRHRQPAMPTPMQNRSSIVQAAQQPPEGTSKTPICYQCNKVIRGRYLVALGHYYHPEEFTCCQCRKVLDEGGFFEEKSSVFCPKCYDMRYAPSCAKCKKKIGGEIMHALKMTWHVQCFTCAACRTPIRNRAFYMEEGQPYCERDYEKMFGTKCRGCDFKIDAGDRFLEALGFSWHDTCFVCAICQVSLEGKTFYSKKDKPLCKSHAFSHVCSYYSLPVLISHICCLVTLRAEPRRPWACHV</sequence>
<reference evidence="10" key="2">
    <citation type="submission" date="2025-08" db="UniProtKB">
        <authorList>
            <consortium name="Ensembl"/>
        </authorList>
    </citation>
    <scope>IDENTIFICATION</scope>
</reference>
<dbReference type="Gene3D" id="2.10.110.10">
    <property type="entry name" value="Cysteine Rich Protein"/>
    <property type="match status" value="3"/>
</dbReference>
<evidence type="ECO:0000313" key="10">
    <source>
        <dbReference type="Ensembl" id="ENSGAGP00000025443.1"/>
    </source>
</evidence>
<evidence type="ECO:0000256" key="6">
    <source>
        <dbReference type="ARBA" id="ARBA00023038"/>
    </source>
</evidence>
<dbReference type="GO" id="GO:0005912">
    <property type="term" value="C:adherens junction"/>
    <property type="evidence" value="ECO:0007669"/>
    <property type="project" value="TreeGrafter"/>
</dbReference>
<evidence type="ECO:0000256" key="8">
    <source>
        <dbReference type="PROSITE-ProRule" id="PRU00125"/>
    </source>
</evidence>
<feature type="domain" description="LIM zinc-binding" evidence="9">
    <location>
        <begin position="288"/>
        <end position="347"/>
    </location>
</feature>
<evidence type="ECO:0000256" key="1">
    <source>
        <dbReference type="ARBA" id="ARBA00004245"/>
    </source>
</evidence>
<dbReference type="GO" id="GO:0051371">
    <property type="term" value="F:muscle alpha-actinin binding"/>
    <property type="evidence" value="ECO:0007669"/>
    <property type="project" value="TreeGrafter"/>
</dbReference>
<dbReference type="Ensembl" id="ENSGAGT00000028951.1">
    <property type="protein sequence ID" value="ENSGAGP00000025443.1"/>
    <property type="gene ID" value="ENSGAGG00000018596.1"/>
</dbReference>
<keyword evidence="5 8" id="KW-0862">Zinc</keyword>
<dbReference type="FunFam" id="2.10.110.10:FF:000014">
    <property type="entry name" value="PDZ and LIM domain protein 5"/>
    <property type="match status" value="1"/>
</dbReference>
<dbReference type="AlphaFoldDB" id="A0A452ICL2"/>
<organism evidence="10 11">
    <name type="scientific">Gopherus agassizii</name>
    <name type="common">Agassiz's desert tortoise</name>
    <dbReference type="NCBI Taxonomy" id="38772"/>
    <lineage>
        <taxon>Eukaryota</taxon>
        <taxon>Metazoa</taxon>
        <taxon>Chordata</taxon>
        <taxon>Craniata</taxon>
        <taxon>Vertebrata</taxon>
        <taxon>Euteleostomi</taxon>
        <taxon>Archelosauria</taxon>
        <taxon>Testudinata</taxon>
        <taxon>Testudines</taxon>
        <taxon>Cryptodira</taxon>
        <taxon>Durocryptodira</taxon>
        <taxon>Testudinoidea</taxon>
        <taxon>Testudinidae</taxon>
        <taxon>Gopherus</taxon>
    </lineage>
</organism>
<keyword evidence="4" id="KW-0677">Repeat</keyword>
<dbReference type="PROSITE" id="PS00478">
    <property type="entry name" value="LIM_DOMAIN_1"/>
    <property type="match status" value="1"/>
</dbReference>
<dbReference type="SMART" id="SM00132">
    <property type="entry name" value="LIM"/>
    <property type="match status" value="3"/>
</dbReference>
<protein>
    <recommendedName>
        <fullName evidence="9">LIM zinc-binding domain-containing protein</fullName>
    </recommendedName>
</protein>
<dbReference type="FunFam" id="2.10.110.10:FF:000010">
    <property type="entry name" value="PDZ and LIM domain protein 5"/>
    <property type="match status" value="1"/>
</dbReference>
<dbReference type="FunFam" id="2.10.110.10:FF:000020">
    <property type="entry name" value="PDZ and LIM domain protein 5"/>
    <property type="match status" value="1"/>
</dbReference>
<evidence type="ECO:0000259" key="9">
    <source>
        <dbReference type="PROSITE" id="PS50023"/>
    </source>
</evidence>
<keyword evidence="11" id="KW-1185">Reference proteome</keyword>
<reference evidence="10" key="3">
    <citation type="submission" date="2025-09" db="UniProtKB">
        <authorList>
            <consortium name="Ensembl"/>
        </authorList>
    </citation>
    <scope>IDENTIFICATION</scope>
</reference>
<dbReference type="PANTHER" id="PTHR24214:SF0">
    <property type="entry name" value="PDZ AND LIM DOMAIN PROTEIN 7"/>
    <property type="match status" value="1"/>
</dbReference>
<dbReference type="GO" id="GO:0046872">
    <property type="term" value="F:metal ion binding"/>
    <property type="evidence" value="ECO:0007669"/>
    <property type="project" value="UniProtKB-KW"/>
</dbReference>
<dbReference type="SUPFAM" id="SSF57716">
    <property type="entry name" value="Glucocorticoid receptor-like (DNA-binding domain)"/>
    <property type="match status" value="4"/>
</dbReference>
<evidence type="ECO:0000256" key="5">
    <source>
        <dbReference type="ARBA" id="ARBA00022833"/>
    </source>
</evidence>
<dbReference type="GO" id="GO:0001725">
    <property type="term" value="C:stress fiber"/>
    <property type="evidence" value="ECO:0007669"/>
    <property type="project" value="TreeGrafter"/>
</dbReference>
<evidence type="ECO:0000256" key="7">
    <source>
        <dbReference type="ARBA" id="ARBA00023212"/>
    </source>
</evidence>
<dbReference type="Proteomes" id="UP000291020">
    <property type="component" value="Unassembled WGS sequence"/>
</dbReference>
<name>A0A452ICL2_9SAUR</name>
<evidence type="ECO:0000313" key="11">
    <source>
        <dbReference type="Proteomes" id="UP000291020"/>
    </source>
</evidence>
<dbReference type="GO" id="GO:0030036">
    <property type="term" value="P:actin cytoskeleton organization"/>
    <property type="evidence" value="ECO:0007669"/>
    <property type="project" value="TreeGrafter"/>
</dbReference>
<keyword evidence="3 8" id="KW-0479">Metal-binding</keyword>
<dbReference type="GO" id="GO:0031941">
    <property type="term" value="C:filamentous actin"/>
    <property type="evidence" value="ECO:0007669"/>
    <property type="project" value="TreeGrafter"/>
</dbReference>
<proteinExistence type="predicted"/>
<dbReference type="GO" id="GO:0007507">
    <property type="term" value="P:heart development"/>
    <property type="evidence" value="ECO:0007669"/>
    <property type="project" value="TreeGrafter"/>
</dbReference>
<dbReference type="GO" id="GO:0061061">
    <property type="term" value="P:muscle structure development"/>
    <property type="evidence" value="ECO:0007669"/>
    <property type="project" value="TreeGrafter"/>
</dbReference>
<feature type="domain" description="LIM zinc-binding" evidence="9">
    <location>
        <begin position="348"/>
        <end position="408"/>
    </location>
</feature>
<feature type="domain" description="LIM zinc-binding" evidence="9">
    <location>
        <begin position="229"/>
        <end position="287"/>
    </location>
</feature>
<evidence type="ECO:0000256" key="3">
    <source>
        <dbReference type="ARBA" id="ARBA00022723"/>
    </source>
</evidence>
<dbReference type="InterPro" id="IPR001781">
    <property type="entry name" value="Znf_LIM"/>
</dbReference>
<keyword evidence="6 8" id="KW-0440">LIM domain</keyword>
<comment type="subcellular location">
    <subcellularLocation>
        <location evidence="1">Cytoplasm</location>
        <location evidence="1">Cytoskeleton</location>
    </subcellularLocation>
</comment>
<dbReference type="InterPro" id="IPR050604">
    <property type="entry name" value="PDZ-LIM_domain"/>
</dbReference>
<dbReference type="PANTHER" id="PTHR24214">
    <property type="entry name" value="PDZ AND LIM DOMAIN PROTEIN ZASP"/>
    <property type="match status" value="1"/>
</dbReference>
<keyword evidence="7" id="KW-0206">Cytoskeleton</keyword>
<evidence type="ECO:0000256" key="4">
    <source>
        <dbReference type="ARBA" id="ARBA00022737"/>
    </source>
</evidence>
<dbReference type="Pfam" id="PF00412">
    <property type="entry name" value="LIM"/>
    <property type="match status" value="3"/>
</dbReference>
<dbReference type="PROSITE" id="PS50023">
    <property type="entry name" value="LIM_DOMAIN_2"/>
    <property type="match status" value="3"/>
</dbReference>
<dbReference type="GO" id="GO:0003779">
    <property type="term" value="F:actin binding"/>
    <property type="evidence" value="ECO:0007669"/>
    <property type="project" value="TreeGrafter"/>
</dbReference>
<evidence type="ECO:0000256" key="2">
    <source>
        <dbReference type="ARBA" id="ARBA00022490"/>
    </source>
</evidence>
<accession>A0A452ICL2</accession>
<reference evidence="11" key="1">
    <citation type="journal article" date="2017" name="PLoS ONE">
        <title>The Agassiz's desert tortoise genome provides a resource for the conservation of a threatened species.</title>
        <authorList>
            <person name="Tollis M."/>
            <person name="DeNardo D.F."/>
            <person name="Cornelius J.A."/>
            <person name="Dolby G.A."/>
            <person name="Edwards T."/>
            <person name="Henen B.T."/>
            <person name="Karl A.E."/>
            <person name="Murphy R.W."/>
            <person name="Kusumi K."/>
        </authorList>
    </citation>
    <scope>NUCLEOTIDE SEQUENCE [LARGE SCALE GENOMIC DNA]</scope>
</reference>